<keyword evidence="5" id="KW-1185">Reference proteome</keyword>
<dbReference type="InterPro" id="IPR027994">
    <property type="entry name" value="WxL_dom"/>
</dbReference>
<feature type="chain" id="PRO_5046032761" evidence="2">
    <location>
        <begin position="27"/>
        <end position="244"/>
    </location>
</feature>
<gene>
    <name evidence="4" type="ORF">KUA55_02130</name>
</gene>
<evidence type="ECO:0000313" key="5">
    <source>
        <dbReference type="Proteomes" id="UP000774130"/>
    </source>
</evidence>
<protein>
    <submittedName>
        <fullName evidence="4">WxL domain-containing protein</fullName>
    </submittedName>
</protein>
<dbReference type="Pfam" id="PF13731">
    <property type="entry name" value="WxL"/>
    <property type="match status" value="1"/>
</dbReference>
<feature type="signal peptide" evidence="2">
    <location>
        <begin position="1"/>
        <end position="26"/>
    </location>
</feature>
<name>A0ABS6T985_9ENTE</name>
<evidence type="ECO:0000313" key="4">
    <source>
        <dbReference type="EMBL" id="MBV7389462.1"/>
    </source>
</evidence>
<sequence length="244" mass="26021">MKMNKKMLMGALLCGSLLLGSLPVNAESLPSTAKTPGSIVLEENDDPTKPVDPTDPTKPLEPEDPDNPGTGNEGPLSLDVAPKKFDFGVQKMYQTKHTYTGVAMDNSEERGDRHYLQVTDNREADVTGWTVKVKQDRELTDDGTNNILTGAYIKLPKADARNSLNVPSTSIDTSFTTVGGSGLNISTAEQTVFAPTSTTTNKGKATSTSLWKSSEVELTIPAGVAKAGTYTNNVEWSLTAGPTI</sequence>
<dbReference type="RefSeq" id="WP_218324520.1">
    <property type="nucleotide sequence ID" value="NZ_JAHUZB010000001.1"/>
</dbReference>
<accession>A0ABS6T985</accession>
<dbReference type="EMBL" id="JAHUZB010000001">
    <property type="protein sequence ID" value="MBV7389462.1"/>
    <property type="molecule type" value="Genomic_DNA"/>
</dbReference>
<dbReference type="Proteomes" id="UP000774130">
    <property type="component" value="Unassembled WGS sequence"/>
</dbReference>
<organism evidence="4 5">
    <name type="scientific">Enterococcus alishanensis</name>
    <dbReference type="NCBI Taxonomy" id="1303817"/>
    <lineage>
        <taxon>Bacteria</taxon>
        <taxon>Bacillati</taxon>
        <taxon>Bacillota</taxon>
        <taxon>Bacilli</taxon>
        <taxon>Lactobacillales</taxon>
        <taxon>Enterococcaceae</taxon>
        <taxon>Enterococcus</taxon>
    </lineage>
</organism>
<reference evidence="4 5" key="1">
    <citation type="submission" date="2021-06" db="EMBL/GenBank/DDBJ databases">
        <title>Enterococcus alishanensis sp. nov., a novel lactic acid bacterium isolated from fresh coffee beans.</title>
        <authorList>
            <person name="Chen Y.-S."/>
        </authorList>
    </citation>
    <scope>NUCLEOTIDE SEQUENCE [LARGE SCALE GENOMIC DNA]</scope>
    <source>
        <strain evidence="4 5">ALS3</strain>
    </source>
</reference>
<evidence type="ECO:0000256" key="1">
    <source>
        <dbReference type="SAM" id="MobiDB-lite"/>
    </source>
</evidence>
<feature type="domain" description="WxL" evidence="3">
    <location>
        <begin position="31"/>
        <end position="242"/>
    </location>
</feature>
<evidence type="ECO:0000259" key="3">
    <source>
        <dbReference type="Pfam" id="PF13731"/>
    </source>
</evidence>
<comment type="caution">
    <text evidence="4">The sequence shown here is derived from an EMBL/GenBank/DDBJ whole genome shotgun (WGS) entry which is preliminary data.</text>
</comment>
<feature type="region of interest" description="Disordered" evidence="1">
    <location>
        <begin position="28"/>
        <end position="78"/>
    </location>
</feature>
<evidence type="ECO:0000256" key="2">
    <source>
        <dbReference type="SAM" id="SignalP"/>
    </source>
</evidence>
<proteinExistence type="predicted"/>
<keyword evidence="2" id="KW-0732">Signal</keyword>